<feature type="domain" description="HTH cro/C1-type" evidence="1">
    <location>
        <begin position="22"/>
        <end position="51"/>
    </location>
</feature>
<dbReference type="Pfam" id="PF01381">
    <property type="entry name" value="HTH_3"/>
    <property type="match status" value="1"/>
</dbReference>
<dbReference type="CDD" id="cd00093">
    <property type="entry name" value="HTH_XRE"/>
    <property type="match status" value="1"/>
</dbReference>
<evidence type="ECO:0000313" key="3">
    <source>
        <dbReference type="Proteomes" id="UP000001343"/>
    </source>
</evidence>
<dbReference type="RefSeq" id="WP_002747666.1">
    <property type="nucleotide sequence ID" value="NZ_AKWM02000071.1"/>
</dbReference>
<dbReference type="GO" id="GO:0003677">
    <property type="term" value="F:DNA binding"/>
    <property type="evidence" value="ECO:0007669"/>
    <property type="project" value="UniProtKB-KW"/>
</dbReference>
<gene>
    <name evidence="2" type="ORF">LEP1GSC125_0063</name>
</gene>
<dbReference type="Gene3D" id="1.10.260.40">
    <property type="entry name" value="lambda repressor-like DNA-binding domains"/>
    <property type="match status" value="1"/>
</dbReference>
<evidence type="ECO:0000313" key="2">
    <source>
        <dbReference type="EMBL" id="EKR98727.1"/>
    </source>
</evidence>
<comment type="caution">
    <text evidence="2">The sequence shown here is derived from an EMBL/GenBank/DDBJ whole genome shotgun (WGS) entry which is preliminary data.</text>
</comment>
<keyword evidence="2" id="KW-0238">DNA-binding</keyword>
<dbReference type="PROSITE" id="PS50943">
    <property type="entry name" value="HTH_CROC1"/>
    <property type="match status" value="1"/>
</dbReference>
<dbReference type="EMBL" id="AKWM02000071">
    <property type="protein sequence ID" value="EKR98727.1"/>
    <property type="molecule type" value="Genomic_DNA"/>
</dbReference>
<protein>
    <submittedName>
        <fullName evidence="2">DNA-binding helix-turn-helix domain protein</fullName>
    </submittedName>
</protein>
<sequence>MSKTKSRRAFRNSKRFLFRKKIGKYENGSTIPNSETVIKMAKAFEISTDYLLLEEVNENPASTNLTQRI</sequence>
<dbReference type="InterPro" id="IPR010982">
    <property type="entry name" value="Lambda_DNA-bd_dom_sf"/>
</dbReference>
<dbReference type="AlphaFoldDB" id="A0AA87SW51"/>
<reference evidence="2 3" key="1">
    <citation type="journal article" date="2014" name="Int. J. Syst. Evol. Microbiol.">
        <title>Leptospira mayottensis sp. nov., a pathogenic species of the genus Leptospira isolated from humans.</title>
        <authorList>
            <person name="Bourhy P."/>
            <person name="Collet L."/>
            <person name="Brisse S."/>
            <person name="Picardeau M."/>
        </authorList>
    </citation>
    <scope>NUCLEOTIDE SEQUENCE [LARGE SCALE GENOMIC DNA]</scope>
    <source>
        <strain evidence="2 3">200901122</strain>
    </source>
</reference>
<evidence type="ECO:0000259" key="1">
    <source>
        <dbReference type="PROSITE" id="PS50943"/>
    </source>
</evidence>
<accession>A0AA87SW51</accession>
<dbReference type="InterPro" id="IPR001387">
    <property type="entry name" value="Cro/C1-type_HTH"/>
</dbReference>
<proteinExistence type="predicted"/>
<dbReference type="Proteomes" id="UP000001343">
    <property type="component" value="Unassembled WGS sequence"/>
</dbReference>
<organism evidence="2 3">
    <name type="scientific">Leptospira mayottensis 200901122</name>
    <dbReference type="NCBI Taxonomy" id="1193010"/>
    <lineage>
        <taxon>Bacteria</taxon>
        <taxon>Pseudomonadati</taxon>
        <taxon>Spirochaetota</taxon>
        <taxon>Spirochaetia</taxon>
        <taxon>Leptospirales</taxon>
        <taxon>Leptospiraceae</taxon>
        <taxon>Leptospira</taxon>
    </lineage>
</organism>
<dbReference type="SUPFAM" id="SSF47413">
    <property type="entry name" value="lambda repressor-like DNA-binding domains"/>
    <property type="match status" value="1"/>
</dbReference>
<name>A0AA87SW51_9LEPT</name>